<dbReference type="GO" id="GO:0102208">
    <property type="term" value="F:2-polyprenyl-6-hydroxyphenol methylase activity"/>
    <property type="evidence" value="ECO:0007669"/>
    <property type="project" value="UniProtKB-EC"/>
</dbReference>
<keyword evidence="5" id="KW-1185">Reference proteome</keyword>
<dbReference type="Gene3D" id="3.40.50.150">
    <property type="entry name" value="Vaccinia Virus protein VP39"/>
    <property type="match status" value="1"/>
</dbReference>
<protein>
    <submittedName>
        <fullName evidence="4">Class I SAM-dependent methyltransferase</fullName>
        <ecNumber evidence="4">2.1.1.222</ecNumber>
        <ecNumber evidence="4">2.1.1.64</ecNumber>
    </submittedName>
</protein>
<dbReference type="InterPro" id="IPR029063">
    <property type="entry name" value="SAM-dependent_MTases_sf"/>
</dbReference>
<name>A0ABW1D948_9ACTN</name>
<dbReference type="PANTHER" id="PTHR44942:SF4">
    <property type="entry name" value="METHYLTRANSFERASE TYPE 11 DOMAIN-CONTAINING PROTEIN"/>
    <property type="match status" value="1"/>
</dbReference>
<keyword evidence="1 4" id="KW-0489">Methyltransferase</keyword>
<dbReference type="CDD" id="cd02440">
    <property type="entry name" value="AdoMet_MTases"/>
    <property type="match status" value="1"/>
</dbReference>
<evidence type="ECO:0000256" key="1">
    <source>
        <dbReference type="ARBA" id="ARBA00022603"/>
    </source>
</evidence>
<proteinExistence type="predicted"/>
<keyword evidence="2 4" id="KW-0808">Transferase</keyword>
<dbReference type="EC" id="2.1.1.64" evidence="4"/>
<evidence type="ECO:0000259" key="3">
    <source>
        <dbReference type="Pfam" id="PF13649"/>
    </source>
</evidence>
<dbReference type="SUPFAM" id="SSF53335">
    <property type="entry name" value="S-adenosyl-L-methionine-dependent methyltransferases"/>
    <property type="match status" value="1"/>
</dbReference>
<evidence type="ECO:0000313" key="5">
    <source>
        <dbReference type="Proteomes" id="UP001596058"/>
    </source>
</evidence>
<dbReference type="GO" id="GO:0061542">
    <property type="term" value="F:3-demethylubiquinol 3-O-methyltransferase activity"/>
    <property type="evidence" value="ECO:0007669"/>
    <property type="project" value="UniProtKB-EC"/>
</dbReference>
<comment type="caution">
    <text evidence="4">The sequence shown here is derived from an EMBL/GenBank/DDBJ whole genome shotgun (WGS) entry which is preliminary data.</text>
</comment>
<evidence type="ECO:0000313" key="4">
    <source>
        <dbReference type="EMBL" id="MFC5834091.1"/>
    </source>
</evidence>
<accession>A0ABW1D948</accession>
<dbReference type="Pfam" id="PF13649">
    <property type="entry name" value="Methyltransf_25"/>
    <property type="match status" value="1"/>
</dbReference>
<dbReference type="InterPro" id="IPR051052">
    <property type="entry name" value="Diverse_substrate_MTase"/>
</dbReference>
<dbReference type="EMBL" id="JBHSPA010000108">
    <property type="protein sequence ID" value="MFC5834091.1"/>
    <property type="molecule type" value="Genomic_DNA"/>
</dbReference>
<reference evidence="5" key="1">
    <citation type="journal article" date="2019" name="Int. J. Syst. Evol. Microbiol.">
        <title>The Global Catalogue of Microorganisms (GCM) 10K type strain sequencing project: providing services to taxonomists for standard genome sequencing and annotation.</title>
        <authorList>
            <consortium name="The Broad Institute Genomics Platform"/>
            <consortium name="The Broad Institute Genome Sequencing Center for Infectious Disease"/>
            <person name="Wu L."/>
            <person name="Ma J."/>
        </authorList>
    </citation>
    <scope>NUCLEOTIDE SEQUENCE [LARGE SCALE GENOMIC DNA]</scope>
    <source>
        <strain evidence="5">CCUG 53903</strain>
    </source>
</reference>
<dbReference type="InterPro" id="IPR041698">
    <property type="entry name" value="Methyltransf_25"/>
</dbReference>
<dbReference type="RefSeq" id="WP_379523505.1">
    <property type="nucleotide sequence ID" value="NZ_JBHSPA010000108.1"/>
</dbReference>
<sequence length="253" mass="27904">MTSEGLFAGTSAFYARFRPGYPKAFFDDLIHRFSLDGTGRLLDLGCGTGQLTIPLAGHVEQAIGMDPDPDMLTEAAALSEAGNLTWVHGGSADLPGDLGRFRLVTMGRSFHWMDRTRALEALAGMVEDEGGLVIANDGCLALAYTPWRHVVEDVQKRFLGPLPARSGTVREPHEAVLARSRFRDVTRLVHEYERTWTVDQIIGYLYSTSLPLRRLLADRRPAFEQALTDALLATTPDSHFTEPVTLEVLTAHP</sequence>
<dbReference type="Proteomes" id="UP001596058">
    <property type="component" value="Unassembled WGS sequence"/>
</dbReference>
<dbReference type="PANTHER" id="PTHR44942">
    <property type="entry name" value="METHYLTRANSF_11 DOMAIN-CONTAINING PROTEIN"/>
    <property type="match status" value="1"/>
</dbReference>
<evidence type="ECO:0000256" key="2">
    <source>
        <dbReference type="ARBA" id="ARBA00022679"/>
    </source>
</evidence>
<feature type="domain" description="Methyltransferase" evidence="3">
    <location>
        <begin position="42"/>
        <end position="127"/>
    </location>
</feature>
<organism evidence="4 5">
    <name type="scientific">Nonomuraea insulae</name>
    <dbReference type="NCBI Taxonomy" id="1616787"/>
    <lineage>
        <taxon>Bacteria</taxon>
        <taxon>Bacillati</taxon>
        <taxon>Actinomycetota</taxon>
        <taxon>Actinomycetes</taxon>
        <taxon>Streptosporangiales</taxon>
        <taxon>Streptosporangiaceae</taxon>
        <taxon>Nonomuraea</taxon>
    </lineage>
</organism>
<dbReference type="EC" id="2.1.1.222" evidence="4"/>
<dbReference type="GO" id="GO:0032259">
    <property type="term" value="P:methylation"/>
    <property type="evidence" value="ECO:0007669"/>
    <property type="project" value="UniProtKB-KW"/>
</dbReference>
<gene>
    <name evidence="4" type="ORF">ACFPZ3_60465</name>
</gene>